<proteinExistence type="predicted"/>
<sequence length="1092" mass="112404">MADQAGNEGTPTANFNLTVDTTAAFIALSTDTNAVLSGGYTTLNDAVNTDMVTRDSTPVLSGNIGRGLQVDERVVISLDGGNSWIAVQNSVGATTWSYTPAAYTASTIVPLQVRVENTVNGSHGTTTSTSYTIDLTAPAMSLTTPDLANAAIVDADGDKTILASSTLTFNSATDGTAEIGSNVAMIYDVNGDGIYTEGVDRVVGSALVGAGGSWNMSFSLATGSYQLGYVVWDAAGNRSRLSGTTEYDVVSTLGNAAAINSAFGLTNTNSYGSSMMINSTGNWTFISDQAVYSGTSNTSYTTTNLTLGPTSTSFSLGDFDLDGYVDIIGTTQTLATTTPIWKGIAGGGFTAGTVSTGDDTDFSGVSFIDMDGDGYLDVFIGGRVSDSASFLKNNGGTFTVYGKASGTTATNINNFTADRENSAVDLNNDGMVDLAAHVGVTSQTGAAAAYTLGLLLNNGTSSVTGTNWTQSQTIDNVFDVIRGSASSITPVSMTWADFNGDGYLDLYLNTTNTGTTANSKIFLNNGNGTLATTGIAIAGDSLAGEASVAVDWNGDGKMDAIEVDYATGIANLYTNSGSVAAGWKTTQLADLANNSLSGVSAVDYDWDGDIDLLVGFNGANAATQLITNNNQVKDGTALHLRIVNAEGHNVYYGNTVQVFDSNGRLMSTQIINPQSGNWVNDGSAIVNVFGLDASETYTVKLLANSNGISTVYAWDVKTGAATDAQLLTTKGVTTANATTLVGTGYNDTYVVDNIVGGTTTYNGGGGWSLPVLKGENKTWVGTGGMDIVDYQKATSGVNVNLQTGSVSGWGTLTALSNVEGVRGSAQADTLTGNSDDNIFEGRGGNDSIVLGSNGGNDRLVYNLLNPSDSATGGNGSDTVTGFIVGSLANSANTDADLIDLSSLLSRYTGTSYVYYDATTGNYVLDTASAGLRNYLQVSSNGTDTLVSIDMTGSANFSTPLLTLVGVNTTLETLLANGQLLTGSTSTLSIHINSQSTTDTTPIISGSLPIGLTAGQVLQVTINGVTYSSANNAVVIDQVNKTWYVQIPTTLALGSYDVSAVMKDVAGNITNGRPNSSGIANYQQSKCIDAKLG</sequence>
<dbReference type="Proteomes" id="UP000490535">
    <property type="component" value="Unassembled WGS sequence"/>
</dbReference>
<reference evidence="3" key="1">
    <citation type="journal article" date="2020" name="MBio">
        <title>Horizontal gene transfer to a defensive symbiont with a reduced genome amongst a multipartite beetle microbiome.</title>
        <authorList>
            <person name="Waterworth S.C."/>
            <person name="Florez L.V."/>
            <person name="Rees E.R."/>
            <person name="Hertweck C."/>
            <person name="Kaltenpoth M."/>
            <person name="Kwan J.C."/>
        </authorList>
    </citation>
    <scope>NUCLEOTIDE SEQUENCE [LARGE SCALE GENOMIC DNA]</scope>
</reference>
<dbReference type="Pfam" id="PF13517">
    <property type="entry name" value="FG-GAP_3"/>
    <property type="match status" value="2"/>
</dbReference>
<dbReference type="PANTHER" id="PTHR44103:SF1">
    <property type="entry name" value="PROPROTEIN CONVERTASE P"/>
    <property type="match status" value="1"/>
</dbReference>
<name>A0A833URK2_ACIBZ</name>
<gene>
    <name evidence="2" type="ORF">GAK29_04277</name>
</gene>
<organism evidence="2 3">
    <name type="scientific">Acinetobacter bereziniae</name>
    <name type="common">Acinetobacter genomosp. 10</name>
    <dbReference type="NCBI Taxonomy" id="106648"/>
    <lineage>
        <taxon>Bacteria</taxon>
        <taxon>Pseudomonadati</taxon>
        <taxon>Pseudomonadota</taxon>
        <taxon>Gammaproteobacteria</taxon>
        <taxon>Moraxellales</taxon>
        <taxon>Moraxellaceae</taxon>
        <taxon>Acinetobacter</taxon>
    </lineage>
</organism>
<dbReference type="InterPro" id="IPR013517">
    <property type="entry name" value="FG-GAP"/>
</dbReference>
<dbReference type="InterPro" id="IPR013783">
    <property type="entry name" value="Ig-like_fold"/>
</dbReference>
<dbReference type="SUPFAM" id="SSF69318">
    <property type="entry name" value="Integrin alpha N-terminal domain"/>
    <property type="match status" value="2"/>
</dbReference>
<dbReference type="InterPro" id="IPR019960">
    <property type="entry name" value="T1SS_VCA0849"/>
</dbReference>
<dbReference type="PANTHER" id="PTHR44103">
    <property type="entry name" value="PROPROTEIN CONVERTASE P"/>
    <property type="match status" value="1"/>
</dbReference>
<protein>
    <submittedName>
        <fullName evidence="2">Uncharacterized protein</fullName>
    </submittedName>
</protein>
<dbReference type="Gene3D" id="2.60.40.10">
    <property type="entry name" value="Immunoglobulins"/>
    <property type="match status" value="2"/>
</dbReference>
<dbReference type="InterPro" id="IPR011049">
    <property type="entry name" value="Serralysin-like_metalloprot_C"/>
</dbReference>
<evidence type="ECO:0000313" key="3">
    <source>
        <dbReference type="Proteomes" id="UP000490535"/>
    </source>
</evidence>
<dbReference type="InterPro" id="IPR028994">
    <property type="entry name" value="Integrin_alpha_N"/>
</dbReference>
<accession>A0A833URK2</accession>
<evidence type="ECO:0000313" key="2">
    <source>
        <dbReference type="EMBL" id="KAF1018350.1"/>
    </source>
</evidence>
<dbReference type="SUPFAM" id="SSF51120">
    <property type="entry name" value="beta-Roll"/>
    <property type="match status" value="1"/>
</dbReference>
<dbReference type="AlphaFoldDB" id="A0A833URK2"/>
<dbReference type="Gene3D" id="2.130.10.130">
    <property type="entry name" value="Integrin alpha, N-terminal"/>
    <property type="match status" value="1"/>
</dbReference>
<comment type="caution">
    <text evidence="2">The sequence shown here is derived from an EMBL/GenBank/DDBJ whole genome shotgun (WGS) entry which is preliminary data.</text>
</comment>
<dbReference type="NCBIfam" id="TIGR03661">
    <property type="entry name" value="T1SS_VCA0849"/>
    <property type="match status" value="1"/>
</dbReference>
<evidence type="ECO:0000256" key="1">
    <source>
        <dbReference type="ARBA" id="ARBA00022729"/>
    </source>
</evidence>
<dbReference type="EMBL" id="WNDP01000179">
    <property type="protein sequence ID" value="KAF1018350.1"/>
    <property type="molecule type" value="Genomic_DNA"/>
</dbReference>
<keyword evidence="1" id="KW-0732">Signal</keyword>
<dbReference type="Gene3D" id="2.150.10.10">
    <property type="entry name" value="Serralysin-like metalloprotease, C-terminal"/>
    <property type="match status" value="1"/>
</dbReference>